<dbReference type="PROSITE" id="PS51257">
    <property type="entry name" value="PROKAR_LIPOPROTEIN"/>
    <property type="match status" value="1"/>
</dbReference>
<keyword evidence="2" id="KW-0732">Signal</keyword>
<accession>A0A7I7T546</accession>
<dbReference type="AlphaFoldDB" id="A0A7I7T546"/>
<evidence type="ECO:0000256" key="1">
    <source>
        <dbReference type="SAM" id="MobiDB-lite"/>
    </source>
</evidence>
<evidence type="ECO:0000313" key="3">
    <source>
        <dbReference type="EMBL" id="BBY64120.1"/>
    </source>
</evidence>
<name>A0A7I7T546_9MYCO</name>
<feature type="region of interest" description="Disordered" evidence="1">
    <location>
        <begin position="24"/>
        <end position="61"/>
    </location>
</feature>
<dbReference type="Pfam" id="PF14247">
    <property type="entry name" value="DUF4344"/>
    <property type="match status" value="1"/>
</dbReference>
<dbReference type="KEGG" id="mhev:MHEL_23630"/>
<protein>
    <recommendedName>
        <fullName evidence="5">Metallopeptidase DUF4344</fullName>
    </recommendedName>
</protein>
<dbReference type="InterPro" id="IPR025644">
    <property type="entry name" value="DUF4344"/>
</dbReference>
<evidence type="ECO:0008006" key="5">
    <source>
        <dbReference type="Google" id="ProtNLM"/>
    </source>
</evidence>
<sequence length="292" mass="31345">MARSGALVVAVGLLAVGCGAQHGGDTKPASTNADPPTASAVEATSAAGYPAPKAKTGDKSGQMVVTYEEATTPEAIAGRDLMEKTHFVDDIAKSVSDWYVLPYDIPVVGAQCGEANDFWSPGDKKLTLCYEDIAESERIFASDPKPEETARRIAIGAFFHEVGHMAIDIYDLPVTGREEDVADQLAAYELLAPYADGHVDQDFVQAAKDTAREYSVLSKEGGPLEQEAFSDVHTLDQARAYNFDCWIYGSNPEANADIVSSGLLPEGRADGCQGEWDQLVKGWTALLEPHMR</sequence>
<dbReference type="RefSeq" id="WP_163747683.1">
    <property type="nucleotide sequence ID" value="NZ_AP022596.1"/>
</dbReference>
<keyword evidence="4" id="KW-1185">Reference proteome</keyword>
<dbReference type="Proteomes" id="UP000467148">
    <property type="component" value="Chromosome"/>
</dbReference>
<proteinExistence type="predicted"/>
<feature type="chain" id="PRO_5029531961" description="Metallopeptidase DUF4344" evidence="2">
    <location>
        <begin position="21"/>
        <end position="292"/>
    </location>
</feature>
<dbReference type="EMBL" id="AP022596">
    <property type="protein sequence ID" value="BBY64120.1"/>
    <property type="molecule type" value="Genomic_DNA"/>
</dbReference>
<evidence type="ECO:0000313" key="4">
    <source>
        <dbReference type="Proteomes" id="UP000467148"/>
    </source>
</evidence>
<gene>
    <name evidence="3" type="ORF">MHEL_23630</name>
</gene>
<feature type="signal peptide" evidence="2">
    <location>
        <begin position="1"/>
        <end position="20"/>
    </location>
</feature>
<organism evidence="3 4">
    <name type="scientific">Mycolicibacterium helvum</name>
    <dbReference type="NCBI Taxonomy" id="1534349"/>
    <lineage>
        <taxon>Bacteria</taxon>
        <taxon>Bacillati</taxon>
        <taxon>Actinomycetota</taxon>
        <taxon>Actinomycetes</taxon>
        <taxon>Mycobacteriales</taxon>
        <taxon>Mycobacteriaceae</taxon>
        <taxon>Mycolicibacterium</taxon>
    </lineage>
</organism>
<reference evidence="3 4" key="1">
    <citation type="journal article" date="2019" name="Emerg. Microbes Infect.">
        <title>Comprehensive subspecies identification of 175 nontuberculous mycobacteria species based on 7547 genomic profiles.</title>
        <authorList>
            <person name="Matsumoto Y."/>
            <person name="Kinjo T."/>
            <person name="Motooka D."/>
            <person name="Nabeya D."/>
            <person name="Jung N."/>
            <person name="Uechi K."/>
            <person name="Horii T."/>
            <person name="Iida T."/>
            <person name="Fujita J."/>
            <person name="Nakamura S."/>
        </authorList>
    </citation>
    <scope>NUCLEOTIDE SEQUENCE [LARGE SCALE GENOMIC DNA]</scope>
    <source>
        <strain evidence="3 4">JCM 30396</strain>
    </source>
</reference>
<evidence type="ECO:0000256" key="2">
    <source>
        <dbReference type="SAM" id="SignalP"/>
    </source>
</evidence>